<dbReference type="InterPro" id="IPR035902">
    <property type="entry name" value="Nuc_phospho_transferase"/>
</dbReference>
<evidence type="ECO:0000256" key="5">
    <source>
        <dbReference type="ARBA" id="ARBA00022822"/>
    </source>
</evidence>
<feature type="binding site" evidence="9">
    <location>
        <begin position="85"/>
        <end position="86"/>
    </location>
    <ligand>
        <name>5-phospho-alpha-D-ribose 1-diphosphate</name>
        <dbReference type="ChEBI" id="CHEBI:58017"/>
    </ligand>
</feature>
<feature type="binding site" evidence="9">
    <location>
        <position position="82"/>
    </location>
    <ligand>
        <name>5-phospho-alpha-D-ribose 1-diphosphate</name>
        <dbReference type="ChEBI" id="CHEBI:58017"/>
    </ligand>
</feature>
<feature type="domain" description="Glycosyl transferase family 3" evidence="10">
    <location>
        <begin position="76"/>
        <end position="325"/>
    </location>
</feature>
<accession>A0A1S8TAP1</accession>
<feature type="binding site" evidence="9">
    <location>
        <position position="90"/>
    </location>
    <ligand>
        <name>5-phospho-alpha-D-ribose 1-diphosphate</name>
        <dbReference type="ChEBI" id="CHEBI:58017"/>
    </ligand>
</feature>
<dbReference type="PANTHER" id="PTHR43285:SF2">
    <property type="entry name" value="ANTHRANILATE PHOSPHORIBOSYLTRANSFERASE"/>
    <property type="match status" value="1"/>
</dbReference>
<comment type="cofactor">
    <cofactor evidence="9">
        <name>Mg(2+)</name>
        <dbReference type="ChEBI" id="CHEBI:18420"/>
    </cofactor>
    <text evidence="9">Binds 2 magnesium ions per monomer.</text>
</comment>
<dbReference type="OrthoDB" id="9806430at2"/>
<feature type="domain" description="Glycosyl transferase family 3 N-terminal" evidence="11">
    <location>
        <begin position="6"/>
        <end position="64"/>
    </location>
</feature>
<dbReference type="Gene3D" id="1.20.970.10">
    <property type="entry name" value="Transferase, Pyrimidine Nucleoside Phosphorylase, Chain C"/>
    <property type="match status" value="1"/>
</dbReference>
<dbReference type="HAMAP" id="MF_00211">
    <property type="entry name" value="TrpD"/>
    <property type="match status" value="1"/>
</dbReference>
<feature type="binding site" evidence="9">
    <location>
        <begin position="110"/>
        <end position="118"/>
    </location>
    <ligand>
        <name>5-phospho-alpha-D-ribose 1-diphosphate</name>
        <dbReference type="ChEBI" id="CHEBI:58017"/>
    </ligand>
</feature>
<dbReference type="FunFam" id="3.40.1030.10:FF:000002">
    <property type="entry name" value="Anthranilate phosphoribosyltransferase"/>
    <property type="match status" value="1"/>
</dbReference>
<evidence type="ECO:0000256" key="9">
    <source>
        <dbReference type="HAMAP-Rule" id="MF_00211"/>
    </source>
</evidence>
<dbReference type="STRING" id="29367.CLPUN_36780"/>
<evidence type="ECO:0000256" key="4">
    <source>
        <dbReference type="ARBA" id="ARBA00022679"/>
    </source>
</evidence>
<proteinExistence type="inferred from homology"/>
<dbReference type="InterPro" id="IPR017459">
    <property type="entry name" value="Glycosyl_Trfase_fam3_N_dom"/>
</dbReference>
<dbReference type="EMBL" id="LZZM01000193">
    <property type="protein sequence ID" value="OOM74850.1"/>
    <property type="molecule type" value="Genomic_DNA"/>
</dbReference>
<keyword evidence="13" id="KW-1185">Reference proteome</keyword>
<dbReference type="Pfam" id="PF02885">
    <property type="entry name" value="Glycos_trans_3N"/>
    <property type="match status" value="1"/>
</dbReference>
<dbReference type="InterPro" id="IPR000312">
    <property type="entry name" value="Glycosyl_Trfase_fam3"/>
</dbReference>
<dbReference type="UniPathway" id="UPA00035">
    <property type="reaction ID" value="UER00041"/>
</dbReference>
<evidence type="ECO:0000256" key="8">
    <source>
        <dbReference type="ARBA" id="ARBA00061188"/>
    </source>
</evidence>
<keyword evidence="5 9" id="KW-0822">Tryptophan biosynthesis</keyword>
<keyword evidence="2 9" id="KW-0028">Amino-acid biosynthesis</keyword>
<comment type="catalytic activity">
    <reaction evidence="7 9">
        <text>N-(5-phospho-beta-D-ribosyl)anthranilate + diphosphate = 5-phospho-alpha-D-ribose 1-diphosphate + anthranilate</text>
        <dbReference type="Rhea" id="RHEA:11768"/>
        <dbReference type="ChEBI" id="CHEBI:16567"/>
        <dbReference type="ChEBI" id="CHEBI:18277"/>
        <dbReference type="ChEBI" id="CHEBI:33019"/>
        <dbReference type="ChEBI" id="CHEBI:58017"/>
        <dbReference type="EC" id="2.4.2.18"/>
    </reaction>
</comment>
<evidence type="ECO:0000313" key="12">
    <source>
        <dbReference type="EMBL" id="OOM74850.1"/>
    </source>
</evidence>
<reference evidence="12 13" key="1">
    <citation type="submission" date="2016-05" db="EMBL/GenBank/DDBJ databases">
        <title>Microbial solvent formation.</title>
        <authorList>
            <person name="Poehlein A."/>
            <person name="Montoya Solano J.D."/>
            <person name="Flitsch S."/>
            <person name="Krabben P."/>
            <person name="Duerre P."/>
            <person name="Daniel R."/>
        </authorList>
    </citation>
    <scope>NUCLEOTIDE SEQUENCE [LARGE SCALE GENOMIC DNA]</scope>
    <source>
        <strain evidence="12 13">DSM 2619</strain>
    </source>
</reference>
<dbReference type="RefSeq" id="WP_077848684.1">
    <property type="nucleotide sequence ID" value="NZ_LZZM01000193.1"/>
</dbReference>
<keyword evidence="6 9" id="KW-0057">Aromatic amino acid biosynthesis</keyword>
<dbReference type="EC" id="2.4.2.18" evidence="9"/>
<feature type="binding site" evidence="9">
    <location>
        <position position="122"/>
    </location>
    <ligand>
        <name>5-phospho-alpha-D-ribose 1-diphosphate</name>
        <dbReference type="ChEBI" id="CHEBI:58017"/>
    </ligand>
</feature>
<comment type="caution">
    <text evidence="9">Lacks conserved residue(s) required for the propagation of feature annotation.</text>
</comment>
<comment type="similarity">
    <text evidence="8">In the C-terminal section; belongs to the anthranilate phosphoribosyltransferase family.</text>
</comment>
<dbReference type="NCBIfam" id="TIGR01245">
    <property type="entry name" value="trpD"/>
    <property type="match status" value="1"/>
</dbReference>
<feature type="binding site" evidence="9">
    <location>
        <position position="94"/>
    </location>
    <ligand>
        <name>Mg(2+)</name>
        <dbReference type="ChEBI" id="CHEBI:18420"/>
        <label>1</label>
    </ligand>
</feature>
<comment type="pathway">
    <text evidence="1 9">Amino-acid biosynthesis; L-tryptophan biosynthesis; L-tryptophan from chorismate: step 2/5.</text>
</comment>
<feature type="binding site" evidence="9">
    <location>
        <position position="82"/>
    </location>
    <ligand>
        <name>anthranilate</name>
        <dbReference type="ChEBI" id="CHEBI:16567"/>
        <label>1</label>
    </ligand>
</feature>
<feature type="binding site" evidence="9">
    <location>
        <begin position="92"/>
        <end position="95"/>
    </location>
    <ligand>
        <name>5-phospho-alpha-D-ribose 1-diphosphate</name>
        <dbReference type="ChEBI" id="CHEBI:58017"/>
    </ligand>
</feature>
<evidence type="ECO:0000256" key="3">
    <source>
        <dbReference type="ARBA" id="ARBA00022676"/>
    </source>
</evidence>
<dbReference type="Pfam" id="PF00591">
    <property type="entry name" value="Glycos_transf_3"/>
    <property type="match status" value="1"/>
</dbReference>
<evidence type="ECO:0000313" key="13">
    <source>
        <dbReference type="Proteomes" id="UP000190890"/>
    </source>
</evidence>
<organism evidence="12 13">
    <name type="scientific">Clostridium puniceum</name>
    <dbReference type="NCBI Taxonomy" id="29367"/>
    <lineage>
        <taxon>Bacteria</taxon>
        <taxon>Bacillati</taxon>
        <taxon>Bacillota</taxon>
        <taxon>Clostridia</taxon>
        <taxon>Eubacteriales</taxon>
        <taxon>Clostridiaceae</taxon>
        <taxon>Clostridium</taxon>
    </lineage>
</organism>
<dbReference type="AlphaFoldDB" id="A0A1S8TAP1"/>
<evidence type="ECO:0000259" key="11">
    <source>
        <dbReference type="Pfam" id="PF02885"/>
    </source>
</evidence>
<keyword evidence="4 9" id="KW-0808">Transferase</keyword>
<sequence>MTIDNAIKKLSSKEVLTEDEVRAVINQIMRGEATSAQIGGFLIGLRVNGETSAQILGAVKALRDNLIHVEIKDTANLIDTCGTGGDGSKTFNISTAVAIIAASGGAKVAKHGNRAVSSKSGSADVLIELGIKIDFDENQSKKIIEENGMAFLFAQKYNGAMKNVANERKELGTRTIFNLIGPLSNPAPLTGQLMGVYDGSLIKTAGEVLLNLGLERAMVVHGDDGLDEITTTTTTDVCEVKDGKLITYKLDPEKLGFKKASLEEIKGGDAKENSEIILRVLKGEKGAPRDIVVLNSGAALYVAKITDSLEEGIKKAAELIDIGIAYKKYDELSNLK</sequence>
<dbReference type="Gene3D" id="3.40.1030.10">
    <property type="entry name" value="Nucleoside phosphorylase/phosphoribosyltransferase catalytic domain"/>
    <property type="match status" value="1"/>
</dbReference>
<evidence type="ECO:0000256" key="7">
    <source>
        <dbReference type="ARBA" id="ARBA00052328"/>
    </source>
</evidence>
<dbReference type="InterPro" id="IPR005940">
    <property type="entry name" value="Anthranilate_Pribosyl_Tfrase"/>
</dbReference>
<dbReference type="GO" id="GO:0004048">
    <property type="term" value="F:anthranilate phosphoribosyltransferase activity"/>
    <property type="evidence" value="ECO:0007669"/>
    <property type="project" value="UniProtKB-UniRule"/>
</dbReference>
<comment type="subunit">
    <text evidence="9">Homodimer.</text>
</comment>
<name>A0A1S8TAP1_9CLOT</name>
<comment type="similarity">
    <text evidence="9">Belongs to the anthranilate phosphoribosyltransferase family.</text>
</comment>
<dbReference type="GO" id="GO:0000287">
    <property type="term" value="F:magnesium ion binding"/>
    <property type="evidence" value="ECO:0007669"/>
    <property type="project" value="UniProtKB-UniRule"/>
</dbReference>
<evidence type="ECO:0000256" key="6">
    <source>
        <dbReference type="ARBA" id="ARBA00023141"/>
    </source>
</evidence>
<dbReference type="Proteomes" id="UP000190890">
    <property type="component" value="Unassembled WGS sequence"/>
</dbReference>
<dbReference type="SUPFAM" id="SSF52418">
    <property type="entry name" value="Nucleoside phosphorylase/phosphoribosyltransferase catalytic domain"/>
    <property type="match status" value="1"/>
</dbReference>
<evidence type="ECO:0000256" key="2">
    <source>
        <dbReference type="ARBA" id="ARBA00022605"/>
    </source>
</evidence>
<gene>
    <name evidence="9 12" type="primary">trpD</name>
    <name evidence="12" type="ORF">CLPUN_36780</name>
</gene>
<feature type="binding site" evidence="9">
    <location>
        <position position="168"/>
    </location>
    <ligand>
        <name>anthranilate</name>
        <dbReference type="ChEBI" id="CHEBI:16567"/>
        <label>2</label>
    </ligand>
</feature>
<evidence type="ECO:0000256" key="1">
    <source>
        <dbReference type="ARBA" id="ARBA00004907"/>
    </source>
</evidence>
<dbReference type="PANTHER" id="PTHR43285">
    <property type="entry name" value="ANTHRANILATE PHOSPHORIBOSYLTRANSFERASE"/>
    <property type="match status" value="1"/>
</dbReference>
<feature type="binding site" evidence="9">
    <location>
        <position position="228"/>
    </location>
    <ligand>
        <name>Mg(2+)</name>
        <dbReference type="ChEBI" id="CHEBI:18420"/>
        <label>1</label>
    </ligand>
</feature>
<feature type="binding site" evidence="9">
    <location>
        <position position="228"/>
    </location>
    <ligand>
        <name>Mg(2+)</name>
        <dbReference type="ChEBI" id="CHEBI:18420"/>
        <label>2</label>
    </ligand>
</feature>
<dbReference type="SUPFAM" id="SSF47648">
    <property type="entry name" value="Nucleoside phosphorylase/phosphoribosyltransferase N-terminal domain"/>
    <property type="match status" value="1"/>
</dbReference>
<keyword evidence="9" id="KW-0479">Metal-binding</keyword>
<dbReference type="GO" id="GO:0000162">
    <property type="term" value="P:L-tryptophan biosynthetic process"/>
    <property type="evidence" value="ECO:0007669"/>
    <property type="project" value="UniProtKB-UniRule"/>
</dbReference>
<dbReference type="InterPro" id="IPR036320">
    <property type="entry name" value="Glycosyl_Trfase_fam3_N_dom_sf"/>
</dbReference>
<comment type="function">
    <text evidence="9">Catalyzes the transfer of the phosphoribosyl group of 5-phosphorylribose-1-pyrophosphate (PRPP) to anthranilate to yield N-(5'-phosphoribosyl)-anthranilate (PRA).</text>
</comment>
<keyword evidence="9" id="KW-0460">Magnesium</keyword>
<feature type="binding site" evidence="9">
    <location>
        <position position="227"/>
    </location>
    <ligand>
        <name>Mg(2+)</name>
        <dbReference type="ChEBI" id="CHEBI:18420"/>
        <label>2</label>
    </ligand>
</feature>
<feature type="binding site" evidence="9">
    <location>
        <position position="113"/>
    </location>
    <ligand>
        <name>anthranilate</name>
        <dbReference type="ChEBI" id="CHEBI:16567"/>
        <label>1</label>
    </ligand>
</feature>
<protein>
    <recommendedName>
        <fullName evidence="9">Anthranilate phosphoribosyltransferase</fullName>
        <ecNumber evidence="9">2.4.2.18</ecNumber>
    </recommendedName>
</protein>
<keyword evidence="3 9" id="KW-0328">Glycosyltransferase</keyword>
<comment type="caution">
    <text evidence="12">The sequence shown here is derived from an EMBL/GenBank/DDBJ whole genome shotgun (WGS) entry which is preliminary data.</text>
</comment>
<evidence type="ECO:0000259" key="10">
    <source>
        <dbReference type="Pfam" id="PF00591"/>
    </source>
</evidence>
<dbReference type="GO" id="GO:0005829">
    <property type="term" value="C:cytosol"/>
    <property type="evidence" value="ECO:0007669"/>
    <property type="project" value="TreeGrafter"/>
</dbReference>